<gene>
    <name evidence="3" type="ORF">METZ01_LOCUS191460</name>
</gene>
<feature type="domain" description="AB hydrolase-1" evidence="2">
    <location>
        <begin position="39"/>
        <end position="291"/>
    </location>
</feature>
<name>A0A382DJG1_9ZZZZ</name>
<organism evidence="3">
    <name type="scientific">marine metagenome</name>
    <dbReference type="NCBI Taxonomy" id="408172"/>
    <lineage>
        <taxon>unclassified sequences</taxon>
        <taxon>metagenomes</taxon>
        <taxon>ecological metagenomes</taxon>
    </lineage>
</organism>
<proteinExistence type="predicted"/>
<accession>A0A382DJG1</accession>
<dbReference type="InterPro" id="IPR000073">
    <property type="entry name" value="AB_hydrolase_1"/>
</dbReference>
<protein>
    <recommendedName>
        <fullName evidence="2">AB hydrolase-1 domain-containing protein</fullName>
    </recommendedName>
</protein>
<dbReference type="PANTHER" id="PTHR43798">
    <property type="entry name" value="MONOACYLGLYCEROL LIPASE"/>
    <property type="match status" value="1"/>
</dbReference>
<dbReference type="InterPro" id="IPR050266">
    <property type="entry name" value="AB_hydrolase_sf"/>
</dbReference>
<sequence length="299" mass="33783">MVSEQSVTPEYVEKNAVVNGIKLTYFERGIAFRSQKPSLLFLHATGFHARIWDKIINNLGDHHVIAVDQRGHGRSEKRKIQHWGEFVADISELIKQLDLVNIIGIGHSMGAHALIGAAGNLEERFNRLIVIDPVIPEESAYHEQSSEFVESAEDQPTARRRNEFDSPEAMAERLIDKGSYHIFDPDMFKDYCRYGLLPKDKGKGYVLACPPEIEASVYMTSRSNADIYAAVRSIDIPVLVLRAKELAADRDPTDFSVSPTWPSLVNEFKNGREIHFPDNTHFLPMELPDKITAIIQSEL</sequence>
<dbReference type="InterPro" id="IPR029058">
    <property type="entry name" value="AB_hydrolase_fold"/>
</dbReference>
<dbReference type="PANTHER" id="PTHR43798:SF33">
    <property type="entry name" value="HYDROLASE, PUTATIVE (AFU_ORTHOLOGUE AFUA_2G14860)-RELATED"/>
    <property type="match status" value="1"/>
</dbReference>
<evidence type="ECO:0000313" key="3">
    <source>
        <dbReference type="EMBL" id="SVB38606.1"/>
    </source>
</evidence>
<evidence type="ECO:0000259" key="2">
    <source>
        <dbReference type="Pfam" id="PF12697"/>
    </source>
</evidence>
<feature type="compositionally biased region" description="Basic and acidic residues" evidence="1">
    <location>
        <begin position="156"/>
        <end position="165"/>
    </location>
</feature>
<dbReference type="GO" id="GO:0016020">
    <property type="term" value="C:membrane"/>
    <property type="evidence" value="ECO:0007669"/>
    <property type="project" value="TreeGrafter"/>
</dbReference>
<dbReference type="AlphaFoldDB" id="A0A382DJG1"/>
<evidence type="ECO:0000256" key="1">
    <source>
        <dbReference type="SAM" id="MobiDB-lite"/>
    </source>
</evidence>
<dbReference type="Pfam" id="PF12697">
    <property type="entry name" value="Abhydrolase_6"/>
    <property type="match status" value="1"/>
</dbReference>
<dbReference type="SUPFAM" id="SSF53474">
    <property type="entry name" value="alpha/beta-Hydrolases"/>
    <property type="match status" value="1"/>
</dbReference>
<dbReference type="EMBL" id="UINC01039718">
    <property type="protein sequence ID" value="SVB38606.1"/>
    <property type="molecule type" value="Genomic_DNA"/>
</dbReference>
<reference evidence="3" key="1">
    <citation type="submission" date="2018-05" db="EMBL/GenBank/DDBJ databases">
        <authorList>
            <person name="Lanie J.A."/>
            <person name="Ng W.-L."/>
            <person name="Kazmierczak K.M."/>
            <person name="Andrzejewski T.M."/>
            <person name="Davidsen T.M."/>
            <person name="Wayne K.J."/>
            <person name="Tettelin H."/>
            <person name="Glass J.I."/>
            <person name="Rusch D."/>
            <person name="Podicherti R."/>
            <person name="Tsui H.-C.T."/>
            <person name="Winkler M.E."/>
        </authorList>
    </citation>
    <scope>NUCLEOTIDE SEQUENCE</scope>
</reference>
<dbReference type="Gene3D" id="3.40.50.1820">
    <property type="entry name" value="alpha/beta hydrolase"/>
    <property type="match status" value="1"/>
</dbReference>
<feature type="region of interest" description="Disordered" evidence="1">
    <location>
        <begin position="146"/>
        <end position="165"/>
    </location>
</feature>